<dbReference type="PATRIC" id="fig|33014.5.peg.3132"/>
<dbReference type="EMBL" id="CP011043">
    <property type="protein sequence ID" value="AJW80627.1"/>
    <property type="molecule type" value="Genomic_DNA"/>
</dbReference>
<dbReference type="Proteomes" id="UP000032604">
    <property type="component" value="Chromosome"/>
</dbReference>
<dbReference type="RefSeq" id="WP_045530661.1">
    <property type="nucleotide sequence ID" value="NZ_CP011043.1"/>
</dbReference>
<dbReference type="KEGG" id="cmh:VO01_15205"/>
<gene>
    <name evidence="3" type="ORF">DZF93_07205</name>
    <name evidence="2" type="ORF">VO01_15205</name>
</gene>
<evidence type="ECO:0000313" key="2">
    <source>
        <dbReference type="EMBL" id="AJW80627.1"/>
    </source>
</evidence>
<dbReference type="OrthoDB" id="5081451at2"/>
<evidence type="ECO:0000313" key="3">
    <source>
        <dbReference type="EMBL" id="RIJ43261.1"/>
    </source>
</evidence>
<feature type="transmembrane region" description="Helical" evidence="1">
    <location>
        <begin position="41"/>
        <end position="67"/>
    </location>
</feature>
<keyword evidence="1" id="KW-0812">Transmembrane</keyword>
<sequence>MTSNIRKDRMRPAELLGIAAALAAFVGVIVALSTRPGDAQSWTVVIVFTGVAFIGALVMLAMLALSFKPNRDELQDMDEQDHPDRPTRH</sequence>
<dbReference type="Proteomes" id="UP000266634">
    <property type="component" value="Unassembled WGS sequence"/>
</dbReference>
<accession>A0A0D5CMV5</accession>
<keyword evidence="1" id="KW-0472">Membrane</keyword>
<reference evidence="2 4" key="1">
    <citation type="journal article" date="2015" name="Genome Announc.">
        <title>Complete Genome Sequence of Clavibacter michiganensis subsp. insidiosus R1-1 Using PacBio Single-Molecule Real-Time Technology.</title>
        <authorList>
            <person name="Lu Y."/>
            <person name="Samac D.A."/>
            <person name="Glazebrook J."/>
            <person name="Ishimaru C.A."/>
        </authorList>
    </citation>
    <scope>NUCLEOTIDE SEQUENCE [LARGE SCALE GENOMIC DNA]</scope>
    <source>
        <strain evidence="2 4">R1-1</strain>
    </source>
</reference>
<evidence type="ECO:0000256" key="1">
    <source>
        <dbReference type="SAM" id="Phobius"/>
    </source>
</evidence>
<dbReference type="EMBL" id="QWEA01000222">
    <property type="protein sequence ID" value="RIJ43261.1"/>
    <property type="molecule type" value="Genomic_DNA"/>
</dbReference>
<proteinExistence type="predicted"/>
<evidence type="ECO:0000313" key="4">
    <source>
        <dbReference type="Proteomes" id="UP000032604"/>
    </source>
</evidence>
<keyword evidence="1" id="KW-1133">Transmembrane helix</keyword>
<dbReference type="HOGENOM" id="CLU_2449307_0_0_11"/>
<organism evidence="2 4">
    <name type="scientific">Clavibacter michiganensis subsp. insidiosus</name>
    <dbReference type="NCBI Taxonomy" id="33014"/>
    <lineage>
        <taxon>Bacteria</taxon>
        <taxon>Bacillati</taxon>
        <taxon>Actinomycetota</taxon>
        <taxon>Actinomycetes</taxon>
        <taxon>Micrococcales</taxon>
        <taxon>Microbacteriaceae</taxon>
        <taxon>Clavibacter</taxon>
    </lineage>
</organism>
<evidence type="ECO:0000313" key="5">
    <source>
        <dbReference type="Proteomes" id="UP000266634"/>
    </source>
</evidence>
<protein>
    <submittedName>
        <fullName evidence="2">Membrane protein</fullName>
    </submittedName>
</protein>
<reference evidence="3 5" key="2">
    <citation type="submission" date="2018-08" db="EMBL/GenBank/DDBJ databases">
        <title>Genome Sequence of Clavibacter michiganensis Subspecies type strains, and the Atypical Peach-Colored Strains Isolated from Tomato.</title>
        <authorList>
            <person name="Osdaghi E."/>
            <person name="Portier P."/>
            <person name="Briand M."/>
            <person name="Jacques M.-A."/>
        </authorList>
    </citation>
    <scope>NUCLEOTIDE SEQUENCE [LARGE SCALE GENOMIC DNA]</scope>
    <source>
        <strain evidence="3 5">CFBP 6488</strain>
    </source>
</reference>
<dbReference type="AlphaFoldDB" id="A0A0D5CMV5"/>
<name>A0A0D5CMV5_9MICO</name>